<evidence type="ECO:0000313" key="4">
    <source>
        <dbReference type="Proteomes" id="UP001140513"/>
    </source>
</evidence>
<organism evidence="3 4">
    <name type="scientific">Didymosphaeria variabile</name>
    <dbReference type="NCBI Taxonomy" id="1932322"/>
    <lineage>
        <taxon>Eukaryota</taxon>
        <taxon>Fungi</taxon>
        <taxon>Dikarya</taxon>
        <taxon>Ascomycota</taxon>
        <taxon>Pezizomycotina</taxon>
        <taxon>Dothideomycetes</taxon>
        <taxon>Pleosporomycetidae</taxon>
        <taxon>Pleosporales</taxon>
        <taxon>Massarineae</taxon>
        <taxon>Didymosphaeriaceae</taxon>
        <taxon>Didymosphaeria</taxon>
    </lineage>
</organism>
<dbReference type="InterPro" id="IPR011009">
    <property type="entry name" value="Kinase-like_dom_sf"/>
</dbReference>
<evidence type="ECO:0000256" key="1">
    <source>
        <dbReference type="SAM" id="MobiDB-lite"/>
    </source>
</evidence>
<dbReference type="CDD" id="cd00180">
    <property type="entry name" value="PKc"/>
    <property type="match status" value="1"/>
</dbReference>
<dbReference type="Gene3D" id="3.30.200.20">
    <property type="entry name" value="Phosphorylase Kinase, domain 1"/>
    <property type="match status" value="1"/>
</dbReference>
<dbReference type="GO" id="GO:0004674">
    <property type="term" value="F:protein serine/threonine kinase activity"/>
    <property type="evidence" value="ECO:0007669"/>
    <property type="project" value="TreeGrafter"/>
</dbReference>
<feature type="domain" description="Protein kinase" evidence="2">
    <location>
        <begin position="381"/>
        <end position="703"/>
    </location>
</feature>
<dbReference type="GO" id="GO:0005524">
    <property type="term" value="F:ATP binding"/>
    <property type="evidence" value="ECO:0007669"/>
    <property type="project" value="InterPro"/>
</dbReference>
<proteinExistence type="predicted"/>
<dbReference type="SMART" id="SM00220">
    <property type="entry name" value="S_TKc"/>
    <property type="match status" value="1"/>
</dbReference>
<evidence type="ECO:0000259" key="2">
    <source>
        <dbReference type="PROSITE" id="PS50011"/>
    </source>
</evidence>
<dbReference type="SUPFAM" id="SSF56112">
    <property type="entry name" value="Protein kinase-like (PK-like)"/>
    <property type="match status" value="1"/>
</dbReference>
<dbReference type="Pfam" id="PF00069">
    <property type="entry name" value="Pkinase"/>
    <property type="match status" value="1"/>
</dbReference>
<dbReference type="Pfam" id="PF06985">
    <property type="entry name" value="HET"/>
    <property type="match status" value="1"/>
</dbReference>
<evidence type="ECO:0000313" key="3">
    <source>
        <dbReference type="EMBL" id="KAJ4348747.1"/>
    </source>
</evidence>
<dbReference type="EMBL" id="JAPEUX010000007">
    <property type="protein sequence ID" value="KAJ4348747.1"/>
    <property type="molecule type" value="Genomic_DNA"/>
</dbReference>
<protein>
    <recommendedName>
        <fullName evidence="2">Protein kinase domain-containing protein</fullName>
    </recommendedName>
</protein>
<keyword evidence="4" id="KW-1185">Reference proteome</keyword>
<sequence>MEELDLRPQGLEALYTKWNPVQTIHSLVEDTAFQISDKATAITLHDNLIRLKNWASEIFVEGLSDFEASNQELVRVLCEHVETIGRSLIDIKDAISKRDTTVIDDRLKSLDATIEELLEDSDPTIVAIEIAQKQGTSGRLIQSIQRRTLGQGVRPRSDHDERMSGDSQTRTMTVRRRMRQPQKELADELTMGMRRSEFDKTPFSFLPKSELDRLITVESAMRAMSIKVPTLDDEKLLHYIVTDAKAIFATAVYIKLKPDKLHEAMTLFRQYSPRFRDDALPIKEKSGADLLKEADDCFERLAKGLTDMEYQEKEEELLRKAITGVQHILRTIEGPVQSDDDRIWTDGRIIEFQEDQKHFCAPIIQDTEISHDLFGVAIPFVEKYATRGAGSYGVVSKYRIHHDHIVSSRPSDGASYEVVAVKELKPDTHKDAQELSRHWASEVRAMAMMNTLDHKGHIVHFVTAFRRGSRALPEHYLITEWADGGNLEDLWKSMPKPQLTERTVQSVIRQLLGLAEAFNAAHNLKSGGVTTGASYRHGDLKPANILWFKPKPRDNHNYVIGTLKICDWGEAKNKTFATVMRHSKTTAGVSTRRYQPPEVDTGIHLSISGESKRRSRLYDMWAMGCIILQTIVWLLYGYEGLEKFNASVRNELNDDSPFYQTGDVEGRRMAWVHNVVEHWMGHMAKDAACRAGTTALGDLLEIVQRGLLKVKLPVSGGTFVEQAQPQPGAITQPQLENLMRPSRIRITGPEKPGQPHHDTEGSNLARLNTPLHDAVVDHSPEIPVVNVISPDEDETDVQPKFLLPGPARYRADELRDGLLSIASDEEEYWCTKSNTDVPAITGSLYARGPTHSVLRRLQDQEQEVDYGKTSIETERWSFKSDNDFASRVLSEVQSNVDFPVPAISADADFKEEAKYMEEVYSGARCVIAASRANGHKDGFLKPRKERGYVGLQREQESNAPFYICEMIDNFEEHILGGSLNQRGWVLQEHALARRTIFFDEHQTYWECGHGVRCETMTKLDNEAAKLLGDPNFPKLLDSAKQAERIIRFEELYQQYSRLGLSKQYDRPTALAGLEQRLHRTMRVKGRFGMFDDSKAPGLLRRSLLWHRGKDTKGLTRIKFLPTQTPAPSWSWMAWTGTKIDDYKYTPGGINYFQVPFKEFDWEDVQTPWMRRDLDEENALSVDARAFDCTSARKEQYTFIGDSQKGSAPKWGMCVVLGIQIGSLMAIDKQHYVLLIARTGKMDSNGLQRWERIGAGWLLGEFLKNDVIGVKVY</sequence>
<gene>
    <name evidence="3" type="ORF">N0V89_010125</name>
</gene>
<feature type="region of interest" description="Disordered" evidence="1">
    <location>
        <begin position="148"/>
        <end position="182"/>
    </location>
</feature>
<feature type="region of interest" description="Disordered" evidence="1">
    <location>
        <begin position="745"/>
        <end position="764"/>
    </location>
</feature>
<dbReference type="OrthoDB" id="4062651at2759"/>
<comment type="caution">
    <text evidence="3">The sequence shown here is derived from an EMBL/GenBank/DDBJ whole genome shotgun (WGS) entry which is preliminary data.</text>
</comment>
<dbReference type="RefSeq" id="XP_056068135.1">
    <property type="nucleotide sequence ID" value="XM_056218870.1"/>
</dbReference>
<dbReference type="AlphaFoldDB" id="A0A9W9C785"/>
<dbReference type="Proteomes" id="UP001140513">
    <property type="component" value="Unassembled WGS sequence"/>
</dbReference>
<dbReference type="InterPro" id="IPR010730">
    <property type="entry name" value="HET"/>
</dbReference>
<accession>A0A9W9C785</accession>
<name>A0A9W9C785_9PLEO</name>
<dbReference type="PANTHER" id="PTHR24359:SF1">
    <property type="entry name" value="INHIBITOR OF NUCLEAR FACTOR KAPPA-B KINASE EPSILON SUBUNIT HOMOLOG 1-RELATED"/>
    <property type="match status" value="1"/>
</dbReference>
<feature type="compositionally biased region" description="Basic and acidic residues" evidence="1">
    <location>
        <begin position="155"/>
        <end position="164"/>
    </location>
</feature>
<dbReference type="GeneID" id="80913655"/>
<dbReference type="InterPro" id="IPR000719">
    <property type="entry name" value="Prot_kinase_dom"/>
</dbReference>
<dbReference type="PANTHER" id="PTHR24359">
    <property type="entry name" value="SERINE/THREONINE-PROTEIN KINASE SBK1"/>
    <property type="match status" value="1"/>
</dbReference>
<reference evidence="3" key="1">
    <citation type="submission" date="2022-10" db="EMBL/GenBank/DDBJ databases">
        <title>Tapping the CABI collections for fungal endophytes: first genome assemblies for Collariella, Neodidymelliopsis, Ascochyta clinopodiicola, Didymella pomorum, Didymosphaeria variabile, Neocosmospora piperis and Neocucurbitaria cava.</title>
        <authorList>
            <person name="Hill R."/>
        </authorList>
    </citation>
    <scope>NUCLEOTIDE SEQUENCE</scope>
    <source>
        <strain evidence="3">IMI 356815</strain>
    </source>
</reference>
<dbReference type="PROSITE" id="PS50011">
    <property type="entry name" value="PROTEIN_KINASE_DOM"/>
    <property type="match status" value="1"/>
</dbReference>
<dbReference type="Gene3D" id="1.10.510.10">
    <property type="entry name" value="Transferase(Phosphotransferase) domain 1"/>
    <property type="match status" value="1"/>
</dbReference>